<dbReference type="Proteomes" id="UP000301870">
    <property type="component" value="Chromosome 16"/>
</dbReference>
<dbReference type="GeneID" id="111352882"/>
<evidence type="ECO:0000313" key="3">
    <source>
        <dbReference type="RefSeq" id="XP_022821338.1"/>
    </source>
</evidence>
<dbReference type="AlphaFoldDB" id="A0A9J7INA3"/>
<reference evidence="3" key="1">
    <citation type="submission" date="2025-08" db="UniProtKB">
        <authorList>
            <consortium name="RefSeq"/>
        </authorList>
    </citation>
    <scope>IDENTIFICATION</scope>
    <source>
        <strain evidence="3">Ishihara</strain>
        <tissue evidence="3">Whole body</tissue>
    </source>
</reference>
<feature type="chain" id="PRO_5039930137" evidence="1">
    <location>
        <begin position="19"/>
        <end position="258"/>
    </location>
</feature>
<feature type="signal peptide" evidence="1">
    <location>
        <begin position="1"/>
        <end position="18"/>
    </location>
</feature>
<dbReference type="OrthoDB" id="7445308at2759"/>
<accession>A0A9J7INA3</accession>
<keyword evidence="2" id="KW-1185">Reference proteome</keyword>
<dbReference type="RefSeq" id="XP_022821338.1">
    <property type="nucleotide sequence ID" value="XM_022965570.1"/>
</dbReference>
<protein>
    <submittedName>
        <fullName evidence="3">Uncharacterized protein LOC111352882</fullName>
    </submittedName>
</protein>
<name>A0A9J7INA3_SPOLT</name>
<dbReference type="KEGG" id="sliu:111352882"/>
<sequence length="258" mass="28773">MGLSTFMLTAFLVVMTSGFNYGHFFLAGWPGWPTGDNPFAGYHSPMLTSLRFGPISMPNPGIPKFPTIPSPTFLFPFPTMPTFQSIQDMVKTMPNKGSYSGVVVSTQTESKMKDDGTLVKKGGSTILINDDGKVTVHTTGNNPPDLNQIKPTTITLHQQKYNFPPYKFRPIRPFKLKNVFDSFENFQNFDDFPKFPEIKPIDFDIIKTYQPGNGENFRGHSIISNSYSTNNNGQVSQGGHIAVVQNDNGQVKEEKIVF</sequence>
<evidence type="ECO:0000256" key="1">
    <source>
        <dbReference type="SAM" id="SignalP"/>
    </source>
</evidence>
<evidence type="ECO:0000313" key="2">
    <source>
        <dbReference type="Proteomes" id="UP000301870"/>
    </source>
</evidence>
<proteinExistence type="predicted"/>
<gene>
    <name evidence="3" type="primary">LOC111352882</name>
</gene>
<keyword evidence="1" id="KW-0732">Signal</keyword>
<organism evidence="2 3">
    <name type="scientific">Spodoptera litura</name>
    <name type="common">Asian cotton leafworm</name>
    <dbReference type="NCBI Taxonomy" id="69820"/>
    <lineage>
        <taxon>Eukaryota</taxon>
        <taxon>Metazoa</taxon>
        <taxon>Ecdysozoa</taxon>
        <taxon>Arthropoda</taxon>
        <taxon>Hexapoda</taxon>
        <taxon>Insecta</taxon>
        <taxon>Pterygota</taxon>
        <taxon>Neoptera</taxon>
        <taxon>Endopterygota</taxon>
        <taxon>Lepidoptera</taxon>
        <taxon>Glossata</taxon>
        <taxon>Ditrysia</taxon>
        <taxon>Noctuoidea</taxon>
        <taxon>Noctuidae</taxon>
        <taxon>Amphipyrinae</taxon>
        <taxon>Spodoptera</taxon>
    </lineage>
</organism>